<dbReference type="Ensembl" id="ENSBJAT00000026102.1">
    <property type="protein sequence ID" value="ENSBJAP00000025404.1"/>
    <property type="gene ID" value="ENSBJAG00000016193.1"/>
</dbReference>
<sequence>YNPCCAKLRNVPYTGAFSSLAKEECKMHPKARENRGFLGITKSSSCLQRMCCFDPPIPNVPWCFRPVSRRSVSTRSTASSRQF</sequence>
<accession>A0A8C0C4K3</accession>
<organism evidence="4 5">
    <name type="scientific">Buteo japonicus</name>
    <dbReference type="NCBI Taxonomy" id="224669"/>
    <lineage>
        <taxon>Eukaryota</taxon>
        <taxon>Metazoa</taxon>
        <taxon>Chordata</taxon>
        <taxon>Craniata</taxon>
        <taxon>Vertebrata</taxon>
        <taxon>Euteleostomi</taxon>
        <taxon>Archelosauria</taxon>
        <taxon>Archosauria</taxon>
        <taxon>Dinosauria</taxon>
        <taxon>Saurischia</taxon>
        <taxon>Theropoda</taxon>
        <taxon>Coelurosauria</taxon>
        <taxon>Aves</taxon>
        <taxon>Neognathae</taxon>
        <taxon>Neoaves</taxon>
        <taxon>Telluraves</taxon>
        <taxon>Accipitrimorphae</taxon>
        <taxon>Accipitriformes</taxon>
        <taxon>Accipitridae</taxon>
        <taxon>Accipitrinae</taxon>
        <taxon>Buteo</taxon>
    </lineage>
</organism>
<evidence type="ECO:0000256" key="1">
    <source>
        <dbReference type="ARBA" id="ARBA00023157"/>
    </source>
</evidence>
<dbReference type="SMART" id="SM00018">
    <property type="entry name" value="PD"/>
    <property type="match status" value="1"/>
</dbReference>
<feature type="domain" description="P-type" evidence="3">
    <location>
        <begin position="23"/>
        <end position="67"/>
    </location>
</feature>
<dbReference type="CDD" id="cd00111">
    <property type="entry name" value="Trefoil"/>
    <property type="match status" value="1"/>
</dbReference>
<dbReference type="PANTHER" id="PTHR13826:SF14">
    <property type="entry name" value="TREFOIL FACTOR 2"/>
    <property type="match status" value="1"/>
</dbReference>
<reference evidence="4" key="2">
    <citation type="submission" date="2025-09" db="UniProtKB">
        <authorList>
            <consortium name="Ensembl"/>
        </authorList>
    </citation>
    <scope>IDENTIFICATION</scope>
</reference>
<name>A0A8C0C4K3_9AVES</name>
<dbReference type="Proteomes" id="UP000694555">
    <property type="component" value="Unplaced"/>
</dbReference>
<dbReference type="InterPro" id="IPR017994">
    <property type="entry name" value="P_trefoil_chordata"/>
</dbReference>
<comment type="caution">
    <text evidence="2">Lacks conserved residue(s) required for the propagation of feature annotation.</text>
</comment>
<evidence type="ECO:0000259" key="3">
    <source>
        <dbReference type="PROSITE" id="PS51448"/>
    </source>
</evidence>
<protein>
    <recommendedName>
        <fullName evidence="3">P-type domain-containing protein</fullName>
    </recommendedName>
</protein>
<evidence type="ECO:0000313" key="4">
    <source>
        <dbReference type="Ensembl" id="ENSBJAP00000025404.1"/>
    </source>
</evidence>
<reference evidence="4" key="1">
    <citation type="submission" date="2025-08" db="UniProtKB">
        <authorList>
            <consortium name="Ensembl"/>
        </authorList>
    </citation>
    <scope>IDENTIFICATION</scope>
</reference>
<dbReference type="GO" id="GO:0005615">
    <property type="term" value="C:extracellular space"/>
    <property type="evidence" value="ECO:0007669"/>
    <property type="project" value="TreeGrafter"/>
</dbReference>
<feature type="disulfide bond" evidence="2">
    <location>
        <begin position="46"/>
        <end position="63"/>
    </location>
</feature>
<keyword evidence="5" id="KW-1185">Reference proteome</keyword>
<evidence type="ECO:0000313" key="5">
    <source>
        <dbReference type="Proteomes" id="UP000694555"/>
    </source>
</evidence>
<dbReference type="Gene3D" id="4.10.110.10">
    <property type="entry name" value="Spasmolytic Protein, domain 1"/>
    <property type="match status" value="1"/>
</dbReference>
<dbReference type="InterPro" id="IPR000519">
    <property type="entry name" value="P_trefoil_dom"/>
</dbReference>
<dbReference type="SUPFAM" id="SSF57492">
    <property type="entry name" value="Trefoil"/>
    <property type="match status" value="1"/>
</dbReference>
<dbReference type="InterPro" id="IPR044913">
    <property type="entry name" value="P_trefoil_dom_sf"/>
</dbReference>
<evidence type="ECO:0000256" key="2">
    <source>
        <dbReference type="PROSITE-ProRule" id="PRU00779"/>
    </source>
</evidence>
<keyword evidence="1 2" id="KW-1015">Disulfide bond</keyword>
<dbReference type="Pfam" id="PF00088">
    <property type="entry name" value="Trefoil"/>
    <property type="match status" value="1"/>
</dbReference>
<dbReference type="PRINTS" id="PR00680">
    <property type="entry name" value="PTREFOIL"/>
</dbReference>
<dbReference type="AlphaFoldDB" id="A0A8C0C4K3"/>
<proteinExistence type="predicted"/>
<dbReference type="PANTHER" id="PTHR13826">
    <property type="entry name" value="INTESTINAL TREFOIL FACTOR-RELATED"/>
    <property type="match status" value="1"/>
</dbReference>
<dbReference type="PROSITE" id="PS51448">
    <property type="entry name" value="P_TREFOIL_2"/>
    <property type="match status" value="1"/>
</dbReference>